<organism evidence="1 2">
    <name type="scientific">Digitaria exilis</name>
    <dbReference type="NCBI Taxonomy" id="1010633"/>
    <lineage>
        <taxon>Eukaryota</taxon>
        <taxon>Viridiplantae</taxon>
        <taxon>Streptophyta</taxon>
        <taxon>Embryophyta</taxon>
        <taxon>Tracheophyta</taxon>
        <taxon>Spermatophyta</taxon>
        <taxon>Magnoliopsida</taxon>
        <taxon>Liliopsida</taxon>
        <taxon>Poales</taxon>
        <taxon>Poaceae</taxon>
        <taxon>PACMAD clade</taxon>
        <taxon>Panicoideae</taxon>
        <taxon>Panicodae</taxon>
        <taxon>Paniceae</taxon>
        <taxon>Anthephorinae</taxon>
        <taxon>Digitaria</taxon>
    </lineage>
</organism>
<keyword evidence="2" id="KW-1185">Reference proteome</keyword>
<name>A0A835AQT6_9POAL</name>
<protein>
    <submittedName>
        <fullName evidence="1">Uncharacterized protein</fullName>
    </submittedName>
</protein>
<dbReference type="EMBL" id="JACEFO010002268">
    <property type="protein sequence ID" value="KAF8669950.1"/>
    <property type="molecule type" value="Genomic_DNA"/>
</dbReference>
<evidence type="ECO:0000313" key="1">
    <source>
        <dbReference type="EMBL" id="KAF8669950.1"/>
    </source>
</evidence>
<gene>
    <name evidence="1" type="ORF">HU200_051132</name>
</gene>
<dbReference type="GO" id="GO:0003677">
    <property type="term" value="F:DNA binding"/>
    <property type="evidence" value="ECO:0007669"/>
    <property type="project" value="InterPro"/>
</dbReference>
<evidence type="ECO:0000313" key="2">
    <source>
        <dbReference type="Proteomes" id="UP000636709"/>
    </source>
</evidence>
<dbReference type="GO" id="GO:0006355">
    <property type="term" value="P:regulation of DNA-templated transcription"/>
    <property type="evidence" value="ECO:0007669"/>
    <property type="project" value="InterPro"/>
</dbReference>
<dbReference type="SUPFAM" id="SSF101941">
    <property type="entry name" value="NAC domain"/>
    <property type="match status" value="1"/>
</dbReference>
<reference evidence="1" key="1">
    <citation type="submission" date="2020-07" db="EMBL/GenBank/DDBJ databases">
        <title>Genome sequence and genetic diversity analysis of an under-domesticated orphan crop, white fonio (Digitaria exilis).</title>
        <authorList>
            <person name="Bennetzen J.L."/>
            <person name="Chen S."/>
            <person name="Ma X."/>
            <person name="Wang X."/>
            <person name="Yssel A.E.J."/>
            <person name="Chaluvadi S.R."/>
            <person name="Johnson M."/>
            <person name="Gangashetty P."/>
            <person name="Hamidou F."/>
            <person name="Sanogo M.D."/>
            <person name="Zwaenepoel A."/>
            <person name="Wallace J."/>
            <person name="Van De Peer Y."/>
            <person name="Van Deynze A."/>
        </authorList>
    </citation>
    <scope>NUCLEOTIDE SEQUENCE</scope>
    <source>
        <tissue evidence="1">Leaves</tissue>
    </source>
</reference>
<dbReference type="Proteomes" id="UP000636709">
    <property type="component" value="Unassembled WGS sequence"/>
</dbReference>
<sequence>MRGLPPSPWQPFTVHDDHYTLDTDPSYLYDKYGGGGADSSGCVYFFRSQFNYDDWTVAAGTQPVLAAAGVGTVIGWKDTLVFQEGRWLPKIRWAMDEFKAEWQQGFQHSLSWLCLYRLRRLDPS</sequence>
<dbReference type="AlphaFoldDB" id="A0A835AQT6"/>
<comment type="caution">
    <text evidence="1">The sequence shown here is derived from an EMBL/GenBank/DDBJ whole genome shotgun (WGS) entry which is preliminary data.</text>
</comment>
<dbReference type="OrthoDB" id="687246at2759"/>
<proteinExistence type="predicted"/>
<accession>A0A835AQT6</accession>
<dbReference type="InterPro" id="IPR036093">
    <property type="entry name" value="NAC_dom_sf"/>
</dbReference>